<feature type="compositionally biased region" description="Basic and acidic residues" evidence="1">
    <location>
        <begin position="168"/>
        <end position="186"/>
    </location>
</feature>
<evidence type="ECO:0000256" key="1">
    <source>
        <dbReference type="SAM" id="MobiDB-lite"/>
    </source>
</evidence>
<sequence length="228" mass="24479">IHTFSALSRDGEAHLRIRCARPPGRGGGRRRRWSHQRLLRGGPEERPPLQWLGLQGPVDGDVRRLRLHGLPRCGRHQQPAGHRHHPRVRWRELPGAEHAGPVPGQVQLRQGRSGATPHAPQGVGGDHGAEGRGARRVRGHGREAVRGEAEDGRLLPVPGGSGALPAERGQRARGDGVGAERAEPRSAADGVGAVRREPGDQGRGAVEGVRDQGRHDEDDQEGVHAGDV</sequence>
<reference evidence="2" key="1">
    <citation type="submission" date="2020-06" db="EMBL/GenBank/DDBJ databases">
        <title>WGS assembly of Ceratodon purpureus strain R40.</title>
        <authorList>
            <person name="Carey S.B."/>
            <person name="Jenkins J."/>
            <person name="Shu S."/>
            <person name="Lovell J.T."/>
            <person name="Sreedasyam A."/>
            <person name="Maumus F."/>
            <person name="Tiley G.P."/>
            <person name="Fernandez-Pozo N."/>
            <person name="Barry K."/>
            <person name="Chen C."/>
            <person name="Wang M."/>
            <person name="Lipzen A."/>
            <person name="Daum C."/>
            <person name="Saski C.A."/>
            <person name="Payton A.C."/>
            <person name="Mcbreen J.C."/>
            <person name="Conrad R.E."/>
            <person name="Kollar L.M."/>
            <person name="Olsson S."/>
            <person name="Huttunen S."/>
            <person name="Landis J.B."/>
            <person name="Wickett N.J."/>
            <person name="Johnson M.G."/>
            <person name="Rensing S.A."/>
            <person name="Grimwood J."/>
            <person name="Schmutz J."/>
            <person name="Mcdaniel S.F."/>
        </authorList>
    </citation>
    <scope>NUCLEOTIDE SEQUENCE</scope>
    <source>
        <strain evidence="2">R40</strain>
    </source>
</reference>
<organism evidence="2 3">
    <name type="scientific">Ceratodon purpureus</name>
    <name type="common">Fire moss</name>
    <name type="synonym">Dicranum purpureum</name>
    <dbReference type="NCBI Taxonomy" id="3225"/>
    <lineage>
        <taxon>Eukaryota</taxon>
        <taxon>Viridiplantae</taxon>
        <taxon>Streptophyta</taxon>
        <taxon>Embryophyta</taxon>
        <taxon>Bryophyta</taxon>
        <taxon>Bryophytina</taxon>
        <taxon>Bryopsida</taxon>
        <taxon>Dicranidae</taxon>
        <taxon>Pseudoditrichales</taxon>
        <taxon>Ditrichaceae</taxon>
        <taxon>Ceratodon</taxon>
    </lineage>
</organism>
<name>A0A8T0GA26_CERPU</name>
<proteinExistence type="predicted"/>
<feature type="compositionally biased region" description="Basic and acidic residues" evidence="1">
    <location>
        <begin position="208"/>
        <end position="228"/>
    </location>
</feature>
<keyword evidence="3" id="KW-1185">Reference proteome</keyword>
<dbReference type="AlphaFoldDB" id="A0A8T0GA26"/>
<evidence type="ECO:0000313" key="2">
    <source>
        <dbReference type="EMBL" id="KAG0555327.1"/>
    </source>
</evidence>
<dbReference type="Proteomes" id="UP000822688">
    <property type="component" value="Chromosome 12"/>
</dbReference>
<feature type="compositionally biased region" description="Basic and acidic residues" evidence="1">
    <location>
        <begin position="140"/>
        <end position="153"/>
    </location>
</feature>
<feature type="region of interest" description="Disordered" evidence="1">
    <location>
        <begin position="95"/>
        <end position="228"/>
    </location>
</feature>
<protein>
    <submittedName>
        <fullName evidence="2">Uncharacterized protein</fullName>
    </submittedName>
</protein>
<evidence type="ECO:0000313" key="3">
    <source>
        <dbReference type="Proteomes" id="UP000822688"/>
    </source>
</evidence>
<gene>
    <name evidence="2" type="ORF">KC19_12G161200</name>
</gene>
<feature type="non-terminal residue" evidence="2">
    <location>
        <position position="228"/>
    </location>
</feature>
<feature type="non-terminal residue" evidence="2">
    <location>
        <position position="1"/>
    </location>
</feature>
<comment type="caution">
    <text evidence="2">The sequence shown here is derived from an EMBL/GenBank/DDBJ whole genome shotgun (WGS) entry which is preliminary data.</text>
</comment>
<accession>A0A8T0GA26</accession>
<dbReference type="EMBL" id="CM026433">
    <property type="protein sequence ID" value="KAG0555327.1"/>
    <property type="molecule type" value="Genomic_DNA"/>
</dbReference>